<evidence type="ECO:0000313" key="3">
    <source>
        <dbReference type="Proteomes" id="UP001256827"/>
    </source>
</evidence>
<feature type="compositionally biased region" description="Basic and acidic residues" evidence="1">
    <location>
        <begin position="200"/>
        <end position="215"/>
    </location>
</feature>
<evidence type="ECO:0008006" key="4">
    <source>
        <dbReference type="Google" id="ProtNLM"/>
    </source>
</evidence>
<accession>A0ABY9TF28</accession>
<protein>
    <recommendedName>
        <fullName evidence="4">Mobilization protein</fullName>
    </recommendedName>
</protein>
<proteinExistence type="predicted"/>
<evidence type="ECO:0000313" key="2">
    <source>
        <dbReference type="EMBL" id="WNC17907.1"/>
    </source>
</evidence>
<dbReference type="RefSeq" id="WP_310774706.1">
    <property type="nucleotide sequence ID" value="NZ_CP134052.1"/>
</dbReference>
<organism evidence="2 3">
    <name type="scientific">Brevibacillus brevis</name>
    <name type="common">Bacillus brevis</name>
    <dbReference type="NCBI Taxonomy" id="1393"/>
    <lineage>
        <taxon>Bacteria</taxon>
        <taxon>Bacillati</taxon>
        <taxon>Bacillota</taxon>
        <taxon>Bacilli</taxon>
        <taxon>Bacillales</taxon>
        <taxon>Paenibacillaceae</taxon>
        <taxon>Brevibacillus</taxon>
    </lineage>
</organism>
<dbReference type="EMBL" id="CP134052">
    <property type="protein sequence ID" value="WNC17907.1"/>
    <property type="molecule type" value="Genomic_DNA"/>
</dbReference>
<feature type="region of interest" description="Disordered" evidence="1">
    <location>
        <begin position="200"/>
        <end position="226"/>
    </location>
</feature>
<name>A0ABY9TF28_BREBE</name>
<keyword evidence="2" id="KW-0614">Plasmid</keyword>
<keyword evidence="3" id="KW-1185">Reference proteome</keyword>
<sequence length="226" mass="26623">MVSFKSGTKVFIKMTRGLQTMKQVTAHVKYVGFRSKEANEKGFFSRDEDKADFEAFLERIEKNSALQHPLTIKARKMIFSLRESDYEAYKRSGKDFKDLVRNTLAEYERKHGVKLDWIANIHAAEGHPHCHVVIKGVSDNRGADGRFKRIVFKKEDLQELKETFHKEFERDAIYHLHERLDVDRTLGDMSKVFESVTKDMTRENERLQREAEMKRQRAARNKGRDR</sequence>
<dbReference type="Proteomes" id="UP001256827">
    <property type="component" value="Plasmid pBbsI"/>
</dbReference>
<geneLocation type="plasmid" evidence="2 3">
    <name>pBbsI</name>
</geneLocation>
<dbReference type="Gene3D" id="3.30.930.30">
    <property type="match status" value="1"/>
</dbReference>
<feature type="compositionally biased region" description="Basic residues" evidence="1">
    <location>
        <begin position="216"/>
        <end position="226"/>
    </location>
</feature>
<reference evidence="2 3" key="1">
    <citation type="submission" date="2023-09" db="EMBL/GenBank/DDBJ databases">
        <title>Complete Genome and Methylome dissection of Bacillus brevis NEB573 original source of BbsI restriction endonuclease.</title>
        <authorList>
            <person name="Fomenkov A."/>
            <person name="Roberts R.D."/>
        </authorList>
    </citation>
    <scope>NUCLEOTIDE SEQUENCE [LARGE SCALE GENOMIC DNA]</scope>
    <source>
        <strain evidence="2 3">NEB573</strain>
        <plasmid evidence="2 3">pBbsI</plasmid>
    </source>
</reference>
<evidence type="ECO:0000256" key="1">
    <source>
        <dbReference type="SAM" id="MobiDB-lite"/>
    </source>
</evidence>
<gene>
    <name evidence="2" type="ORF">RGB73_30525</name>
</gene>